<dbReference type="PROSITE" id="PS00895">
    <property type="entry name" value="3_HYDROXYISOBUT_DH"/>
    <property type="match status" value="1"/>
</dbReference>
<dbReference type="AlphaFoldDB" id="A0A2M7TJ38"/>
<sequence>MQLGYVGLGKMGKNMVLRLHEKNVNVVAWNRSQQPREVVSHVGVTTVEHLEDLPNKLASPRIIWLMLPAGEITDNAIQTLLPHISPGDLIIDGANSYYKDTLRRKEKVLKAEVRFMDIGVSGGPEGARNGACLMIGGEKADFNTLTPLFEKLSAPDAFGYFGQHGAGHFAKMVHNGIEYGMMQAIAEGAAVLNESPEFDLDLTEIFRVYNNKSVIESRLVGWTKNALEADPKLVNISSKINHSGEGEWTVKTAREYDIEVPIIETSLDVRKQSSQNSNSFRDKVVSAMRGQFGGHDVKS</sequence>
<dbReference type="EMBL" id="PFNL01000112">
    <property type="protein sequence ID" value="PIZ46099.1"/>
    <property type="molecule type" value="Genomic_DNA"/>
</dbReference>
<dbReference type="NCBIfam" id="NF007161">
    <property type="entry name" value="PRK09599.1"/>
    <property type="match status" value="1"/>
</dbReference>
<dbReference type="GO" id="GO:0006098">
    <property type="term" value="P:pentose-phosphate shunt"/>
    <property type="evidence" value="ECO:0007669"/>
    <property type="project" value="InterPro"/>
</dbReference>
<feature type="domain" description="6-phosphogluconate dehydrogenase C-terminal" evidence="4">
    <location>
        <begin position="167"/>
        <end position="298"/>
    </location>
</feature>
<dbReference type="InterPro" id="IPR006115">
    <property type="entry name" value="6PGDH_NADP-bd"/>
</dbReference>
<dbReference type="InterPro" id="IPR006114">
    <property type="entry name" value="6PGDH_C"/>
</dbReference>
<dbReference type="Pfam" id="PF00393">
    <property type="entry name" value="6PGD"/>
    <property type="match status" value="1"/>
</dbReference>
<proteinExistence type="inferred from homology"/>
<accession>A0A2M7TJ38</accession>
<evidence type="ECO:0000259" key="4">
    <source>
        <dbReference type="SMART" id="SM01350"/>
    </source>
</evidence>
<dbReference type="SMART" id="SM01350">
    <property type="entry name" value="6PGD"/>
    <property type="match status" value="1"/>
</dbReference>
<dbReference type="GO" id="GO:0019521">
    <property type="term" value="P:D-gluconate metabolic process"/>
    <property type="evidence" value="ECO:0007669"/>
    <property type="project" value="UniProtKB-KW"/>
</dbReference>
<evidence type="ECO:0000256" key="3">
    <source>
        <dbReference type="ARBA" id="ARBA00023064"/>
    </source>
</evidence>
<dbReference type="Gene3D" id="1.10.1040.10">
    <property type="entry name" value="N-(1-d-carboxylethyl)-l-norvaline Dehydrogenase, domain 2"/>
    <property type="match status" value="1"/>
</dbReference>
<gene>
    <name evidence="5" type="primary">gnd</name>
    <name evidence="5" type="ORF">COY32_04045</name>
</gene>
<organism evidence="5 6">
    <name type="scientific">candidate division WWE3 bacterium CG_4_10_14_0_2_um_filter_41_14</name>
    <dbReference type="NCBI Taxonomy" id="1975072"/>
    <lineage>
        <taxon>Bacteria</taxon>
        <taxon>Katanobacteria</taxon>
    </lineage>
</organism>
<dbReference type="NCBIfam" id="TIGR00872">
    <property type="entry name" value="gnd_rel"/>
    <property type="match status" value="1"/>
</dbReference>
<evidence type="ECO:0000313" key="6">
    <source>
        <dbReference type="Proteomes" id="UP000228920"/>
    </source>
</evidence>
<keyword evidence="2" id="KW-0560">Oxidoreductase</keyword>
<keyword evidence="3" id="KW-0311">Gluconate utilization</keyword>
<protein>
    <submittedName>
        <fullName evidence="5">6-phosphogluconate dehydrogenase (Decarboxylating)</fullName>
    </submittedName>
</protein>
<evidence type="ECO:0000256" key="1">
    <source>
        <dbReference type="ARBA" id="ARBA00008419"/>
    </source>
</evidence>
<dbReference type="InterPro" id="IPR006183">
    <property type="entry name" value="Pgluconate_DH"/>
</dbReference>
<dbReference type="Proteomes" id="UP000228920">
    <property type="component" value="Unassembled WGS sequence"/>
</dbReference>
<dbReference type="SUPFAM" id="SSF48179">
    <property type="entry name" value="6-phosphogluconate dehydrogenase C-terminal domain-like"/>
    <property type="match status" value="1"/>
</dbReference>
<name>A0A2M7TJ38_UNCKA</name>
<dbReference type="SUPFAM" id="SSF51735">
    <property type="entry name" value="NAD(P)-binding Rossmann-fold domains"/>
    <property type="match status" value="1"/>
</dbReference>
<evidence type="ECO:0000313" key="5">
    <source>
        <dbReference type="EMBL" id="PIZ46099.1"/>
    </source>
</evidence>
<evidence type="ECO:0000256" key="2">
    <source>
        <dbReference type="ARBA" id="ARBA00023002"/>
    </source>
</evidence>
<dbReference type="Pfam" id="PF03446">
    <property type="entry name" value="NAD_binding_2"/>
    <property type="match status" value="1"/>
</dbReference>
<dbReference type="GO" id="GO:0004616">
    <property type="term" value="F:phosphogluconate dehydrogenase (decarboxylating) activity"/>
    <property type="evidence" value="ECO:0007669"/>
    <property type="project" value="InterPro"/>
</dbReference>
<dbReference type="InterPro" id="IPR002204">
    <property type="entry name" value="3-OH-isobutyrate_DH-rel_CS"/>
</dbReference>
<dbReference type="Gene3D" id="3.40.50.720">
    <property type="entry name" value="NAD(P)-binding Rossmann-like Domain"/>
    <property type="match status" value="1"/>
</dbReference>
<dbReference type="PRINTS" id="PR00076">
    <property type="entry name" value="6PGDHDRGNASE"/>
</dbReference>
<dbReference type="InterPro" id="IPR004849">
    <property type="entry name" value="6DGDH_YqeC"/>
</dbReference>
<reference evidence="6" key="1">
    <citation type="submission" date="2017-09" db="EMBL/GenBank/DDBJ databases">
        <title>Depth-based differentiation of microbial function through sediment-hosted aquifers and enrichment of novel symbionts in the deep terrestrial subsurface.</title>
        <authorList>
            <person name="Probst A.J."/>
            <person name="Ladd B."/>
            <person name="Jarett J.K."/>
            <person name="Geller-Mcgrath D.E."/>
            <person name="Sieber C.M.K."/>
            <person name="Emerson J.B."/>
            <person name="Anantharaman K."/>
            <person name="Thomas B.C."/>
            <person name="Malmstrom R."/>
            <person name="Stieglmeier M."/>
            <person name="Klingl A."/>
            <person name="Woyke T."/>
            <person name="Ryan C.M."/>
            <person name="Banfield J.F."/>
        </authorList>
    </citation>
    <scope>NUCLEOTIDE SEQUENCE [LARGE SCALE GENOMIC DNA]</scope>
</reference>
<dbReference type="InterPro" id="IPR013328">
    <property type="entry name" value="6PGD_dom2"/>
</dbReference>
<comment type="caution">
    <text evidence="5">The sequence shown here is derived from an EMBL/GenBank/DDBJ whole genome shotgun (WGS) entry which is preliminary data.</text>
</comment>
<dbReference type="InterPro" id="IPR008927">
    <property type="entry name" value="6-PGluconate_DH-like_C_sf"/>
</dbReference>
<dbReference type="InterPro" id="IPR036291">
    <property type="entry name" value="NAD(P)-bd_dom_sf"/>
</dbReference>
<comment type="similarity">
    <text evidence="1">Belongs to the 6-phosphogluconate dehydrogenase family.</text>
</comment>
<dbReference type="GO" id="GO:0016054">
    <property type="term" value="P:organic acid catabolic process"/>
    <property type="evidence" value="ECO:0007669"/>
    <property type="project" value="UniProtKB-ARBA"/>
</dbReference>
<dbReference type="GO" id="GO:0050661">
    <property type="term" value="F:NADP binding"/>
    <property type="evidence" value="ECO:0007669"/>
    <property type="project" value="InterPro"/>
</dbReference>
<dbReference type="PANTHER" id="PTHR11811">
    <property type="entry name" value="6-PHOSPHOGLUCONATE DEHYDROGENASE"/>
    <property type="match status" value="1"/>
</dbReference>